<feature type="transmembrane region" description="Helical" evidence="2">
    <location>
        <begin position="107"/>
        <end position="125"/>
    </location>
</feature>
<feature type="region of interest" description="Disordered" evidence="1">
    <location>
        <begin position="55"/>
        <end position="75"/>
    </location>
</feature>
<keyword evidence="4" id="KW-1185">Reference proteome</keyword>
<dbReference type="EMBL" id="FRFD01000009">
    <property type="protein sequence ID" value="SHO51380.1"/>
    <property type="molecule type" value="Genomic_DNA"/>
</dbReference>
<proteinExistence type="predicted"/>
<keyword evidence="2" id="KW-0812">Transmembrane</keyword>
<dbReference type="OrthoDB" id="2083385at2"/>
<dbReference type="RefSeq" id="WP_073589811.1">
    <property type="nucleotide sequence ID" value="NZ_FRFD01000009.1"/>
</dbReference>
<keyword evidence="2" id="KW-0472">Membrane</keyword>
<dbReference type="AlphaFoldDB" id="A0A1M7YFI2"/>
<keyword evidence="2" id="KW-1133">Transmembrane helix</keyword>
<protein>
    <submittedName>
        <fullName evidence="3">Uncharacterized protein</fullName>
    </submittedName>
</protein>
<sequence length="150" mass="16437">MLHVSQLEMLCPIGAYPPRNLNETTNETGQIYNLIELQQIVYLYGALLSTIPSGQSIPQPPPTPRSASDNDDSAQGKYLPSATCLVEHWSIINLIASSPNPPGPYPFFFFLTGASIFGLAGFLWITQLPTQFPLYVFIPLSNVSGISCIY</sequence>
<reference evidence="3 4" key="1">
    <citation type="submission" date="2016-12" db="EMBL/GenBank/DDBJ databases">
        <authorList>
            <person name="Song W.-J."/>
            <person name="Kurnit D.M."/>
        </authorList>
    </citation>
    <scope>NUCLEOTIDE SEQUENCE [LARGE SCALE GENOMIC DNA]</scope>
    <source>
        <strain evidence="3 4">DSM 12503</strain>
    </source>
</reference>
<accession>A0A1M7YFI2</accession>
<evidence type="ECO:0000256" key="1">
    <source>
        <dbReference type="SAM" id="MobiDB-lite"/>
    </source>
</evidence>
<evidence type="ECO:0000256" key="2">
    <source>
        <dbReference type="SAM" id="Phobius"/>
    </source>
</evidence>
<dbReference type="Proteomes" id="UP000184612">
    <property type="component" value="Unassembled WGS sequence"/>
</dbReference>
<evidence type="ECO:0000313" key="3">
    <source>
        <dbReference type="EMBL" id="SHO51380.1"/>
    </source>
</evidence>
<name>A0A1M7YFI2_9FIRM</name>
<evidence type="ECO:0000313" key="4">
    <source>
        <dbReference type="Proteomes" id="UP000184612"/>
    </source>
</evidence>
<gene>
    <name evidence="3" type="ORF">SAMN02745217_03158</name>
</gene>
<organism evidence="3 4">
    <name type="scientific">Anaerocolumna xylanovorans DSM 12503</name>
    <dbReference type="NCBI Taxonomy" id="1121345"/>
    <lineage>
        <taxon>Bacteria</taxon>
        <taxon>Bacillati</taxon>
        <taxon>Bacillota</taxon>
        <taxon>Clostridia</taxon>
        <taxon>Lachnospirales</taxon>
        <taxon>Lachnospiraceae</taxon>
        <taxon>Anaerocolumna</taxon>
    </lineage>
</organism>